<evidence type="ECO:0000259" key="7">
    <source>
        <dbReference type="Pfam" id="PF06817"/>
    </source>
</evidence>
<dbReference type="Gene3D" id="3.30.70.270">
    <property type="match status" value="1"/>
</dbReference>
<organism evidence="8 9">
    <name type="scientific">Todus mexicanus</name>
    <name type="common">Puerto Rican tody</name>
    <dbReference type="NCBI Taxonomy" id="135184"/>
    <lineage>
        <taxon>Eukaryota</taxon>
        <taxon>Metazoa</taxon>
        <taxon>Chordata</taxon>
        <taxon>Craniata</taxon>
        <taxon>Vertebrata</taxon>
        <taxon>Euteleostomi</taxon>
        <taxon>Archelosauria</taxon>
        <taxon>Archosauria</taxon>
        <taxon>Dinosauria</taxon>
        <taxon>Saurischia</taxon>
        <taxon>Theropoda</taxon>
        <taxon>Coelurosauria</taxon>
        <taxon>Aves</taxon>
        <taxon>Neognathae</taxon>
        <taxon>Neoaves</taxon>
        <taxon>Telluraves</taxon>
        <taxon>Coraciimorphae</taxon>
        <taxon>Coraciiformes</taxon>
        <taxon>Todidae</taxon>
        <taxon>Todus</taxon>
    </lineage>
</organism>
<dbReference type="SUPFAM" id="SSF56672">
    <property type="entry name" value="DNA/RNA polymerases"/>
    <property type="match status" value="1"/>
</dbReference>
<dbReference type="OrthoDB" id="9395730at2759"/>
<gene>
    <name evidence="8" type="primary">Ervk25_2</name>
    <name evidence="8" type="ORF">TODMEX_R10742</name>
</gene>
<keyword evidence="2" id="KW-0548">Nucleotidyltransferase</keyword>
<dbReference type="GO" id="GO:0035613">
    <property type="term" value="F:RNA stem-loop binding"/>
    <property type="evidence" value="ECO:0007669"/>
    <property type="project" value="TreeGrafter"/>
</dbReference>
<dbReference type="InterPro" id="IPR043128">
    <property type="entry name" value="Rev_trsase/Diguanyl_cyclase"/>
</dbReference>
<keyword evidence="1" id="KW-0808">Transferase</keyword>
<dbReference type="EMBL" id="WEIS01065817">
    <property type="protein sequence ID" value="NWI68168.1"/>
    <property type="molecule type" value="Genomic_DNA"/>
</dbReference>
<feature type="non-terminal residue" evidence="8">
    <location>
        <position position="1"/>
    </location>
</feature>
<evidence type="ECO:0000313" key="9">
    <source>
        <dbReference type="Proteomes" id="UP000660247"/>
    </source>
</evidence>
<dbReference type="AlphaFoldDB" id="A0A851DIG7"/>
<accession>A0A851DIG7</accession>
<keyword evidence="4" id="KW-0255">Endonuclease</keyword>
<evidence type="ECO:0000256" key="4">
    <source>
        <dbReference type="ARBA" id="ARBA00022759"/>
    </source>
</evidence>
<dbReference type="PANTHER" id="PTHR41694:SF3">
    <property type="entry name" value="RNA-DIRECTED DNA POLYMERASE-RELATED"/>
    <property type="match status" value="1"/>
</dbReference>
<keyword evidence="3" id="KW-0540">Nuclease</keyword>
<dbReference type="InterPro" id="IPR010661">
    <property type="entry name" value="RVT_thumb"/>
</dbReference>
<evidence type="ECO:0000256" key="1">
    <source>
        <dbReference type="ARBA" id="ARBA00022679"/>
    </source>
</evidence>
<dbReference type="GO" id="GO:0004519">
    <property type="term" value="F:endonuclease activity"/>
    <property type="evidence" value="ECO:0007669"/>
    <property type="project" value="UniProtKB-KW"/>
</dbReference>
<keyword evidence="6" id="KW-0695">RNA-directed DNA polymerase</keyword>
<keyword evidence="9" id="KW-1185">Reference proteome</keyword>
<reference evidence="8" key="1">
    <citation type="submission" date="2019-10" db="EMBL/GenBank/DDBJ databases">
        <title>Bird 10,000 Genomes (B10K) Project - Family phase.</title>
        <authorList>
            <person name="Zhang G."/>
        </authorList>
    </citation>
    <scope>NUCLEOTIDE SEQUENCE</scope>
    <source>
        <strain evidence="8">B10K-DU-002-69</strain>
        <tissue evidence="8">Muscle</tissue>
    </source>
</reference>
<dbReference type="PANTHER" id="PTHR41694">
    <property type="entry name" value="ENDOGENOUS RETROVIRUS GROUP K MEMBER POL PROTEIN"/>
    <property type="match status" value="1"/>
</dbReference>
<evidence type="ECO:0000256" key="2">
    <source>
        <dbReference type="ARBA" id="ARBA00022695"/>
    </source>
</evidence>
<feature type="domain" description="Reverse transcriptase thumb" evidence="7">
    <location>
        <begin position="2"/>
        <end position="46"/>
    </location>
</feature>
<protein>
    <submittedName>
        <fullName evidence="8">POK25 protein</fullName>
    </submittedName>
</protein>
<keyword evidence="5" id="KW-0378">Hydrolase</keyword>
<name>A0A851DIG7_TODME</name>
<proteinExistence type="predicted"/>
<feature type="non-terminal residue" evidence="8">
    <location>
        <position position="99"/>
    </location>
</feature>
<evidence type="ECO:0000256" key="3">
    <source>
        <dbReference type="ARBA" id="ARBA00022722"/>
    </source>
</evidence>
<dbReference type="GO" id="GO:0003964">
    <property type="term" value="F:RNA-directed DNA polymerase activity"/>
    <property type="evidence" value="ECO:0007669"/>
    <property type="project" value="UniProtKB-KW"/>
</dbReference>
<dbReference type="InterPro" id="IPR043502">
    <property type="entry name" value="DNA/RNA_pol_sf"/>
</dbReference>
<dbReference type="Proteomes" id="UP000660247">
    <property type="component" value="Unassembled WGS sequence"/>
</dbReference>
<evidence type="ECO:0000313" key="8">
    <source>
        <dbReference type="EMBL" id="NWI68168.1"/>
    </source>
</evidence>
<comment type="caution">
    <text evidence="8">The sequence shown here is derived from an EMBL/GenBank/DDBJ whole genome shotgun (WGS) entry which is preliminary data.</text>
</comment>
<evidence type="ECO:0000256" key="5">
    <source>
        <dbReference type="ARBA" id="ARBA00022801"/>
    </source>
</evidence>
<dbReference type="Pfam" id="PF06817">
    <property type="entry name" value="RVT_thumb"/>
    <property type="match status" value="1"/>
</dbReference>
<evidence type="ECO:0000256" key="6">
    <source>
        <dbReference type="ARBA" id="ARBA00022918"/>
    </source>
</evidence>
<dbReference type="GO" id="GO:0016787">
    <property type="term" value="F:hydrolase activity"/>
    <property type="evidence" value="ECO:0007669"/>
    <property type="project" value="UniProtKB-KW"/>
</dbReference>
<sequence length="99" mass="11345">VQKLVGAINWVRPYLGLKSSQLSLLMDLLKGNSNISAPRKLTKEACLVVRQVEQAIQNKYVYRIDPNVEVQVFVSIDNAIPYAMILQWNIQWVNLLHIL</sequence>